<dbReference type="PROSITE" id="PS50977">
    <property type="entry name" value="HTH_TETR_2"/>
    <property type="match status" value="1"/>
</dbReference>
<dbReference type="InterPro" id="IPR041586">
    <property type="entry name" value="PsrA_TetR_C"/>
</dbReference>
<comment type="caution">
    <text evidence="4">The sequence shown here is derived from an EMBL/GenBank/DDBJ whole genome shotgun (WGS) entry which is preliminary data.</text>
</comment>
<dbReference type="Pfam" id="PF17939">
    <property type="entry name" value="TetR_C_30"/>
    <property type="match status" value="1"/>
</dbReference>
<evidence type="ECO:0000313" key="4">
    <source>
        <dbReference type="EMBL" id="RII37380.1"/>
    </source>
</evidence>
<sequence>MDVAERLFAERGFSAVSLREIAREAGVAVSGLNYHFTDRIGLLSAIYARHTQPMNARRRDLLSEALRTPDRSDRLTAVLRAYLLPAFASSSDSGGGAQFTRMRAVLSAEGDPEARRIIADSFDDTTRAFIDAIAQCLPGAAREQIVWRSQFLLGALYYTLINPERIDRLSDGHVSGADHTAAIEALVASTHASLMGLVTPQMAES</sequence>
<dbReference type="InterPro" id="IPR001647">
    <property type="entry name" value="HTH_TetR"/>
</dbReference>
<dbReference type="InterPro" id="IPR050109">
    <property type="entry name" value="HTH-type_TetR-like_transc_reg"/>
</dbReference>
<accession>A0A399IWM5</accession>
<proteinExistence type="predicted"/>
<dbReference type="InterPro" id="IPR009057">
    <property type="entry name" value="Homeodomain-like_sf"/>
</dbReference>
<organism evidence="4 5">
    <name type="scientific">Pseudooceanicola sediminis</name>
    <dbReference type="NCBI Taxonomy" id="2211117"/>
    <lineage>
        <taxon>Bacteria</taxon>
        <taxon>Pseudomonadati</taxon>
        <taxon>Pseudomonadota</taxon>
        <taxon>Alphaproteobacteria</taxon>
        <taxon>Rhodobacterales</taxon>
        <taxon>Paracoccaceae</taxon>
        <taxon>Pseudooceanicola</taxon>
    </lineage>
</organism>
<keyword evidence="5" id="KW-1185">Reference proteome</keyword>
<dbReference type="Pfam" id="PF00440">
    <property type="entry name" value="TetR_N"/>
    <property type="match status" value="1"/>
</dbReference>
<dbReference type="InterPro" id="IPR036271">
    <property type="entry name" value="Tet_transcr_reg_TetR-rel_C_sf"/>
</dbReference>
<dbReference type="PANTHER" id="PTHR30055:SF181">
    <property type="entry name" value="BLR6905 PROTEIN"/>
    <property type="match status" value="1"/>
</dbReference>
<keyword evidence="1 2" id="KW-0238">DNA-binding</keyword>
<evidence type="ECO:0000259" key="3">
    <source>
        <dbReference type="PROSITE" id="PS50977"/>
    </source>
</evidence>
<name>A0A399IWM5_9RHOB</name>
<reference evidence="4 5" key="1">
    <citation type="submission" date="2018-08" db="EMBL/GenBank/DDBJ databases">
        <title>Pseudooceanicola sediminis CY03 in the family Rhodobacteracea.</title>
        <authorList>
            <person name="Zhang Y.-J."/>
        </authorList>
    </citation>
    <scope>NUCLEOTIDE SEQUENCE [LARGE SCALE GENOMIC DNA]</scope>
    <source>
        <strain evidence="4 5">CY03</strain>
    </source>
</reference>
<dbReference type="Proteomes" id="UP000265848">
    <property type="component" value="Unassembled WGS sequence"/>
</dbReference>
<feature type="DNA-binding region" description="H-T-H motif" evidence="2">
    <location>
        <begin position="17"/>
        <end position="36"/>
    </location>
</feature>
<dbReference type="GO" id="GO:0003700">
    <property type="term" value="F:DNA-binding transcription factor activity"/>
    <property type="evidence" value="ECO:0007669"/>
    <property type="project" value="TreeGrafter"/>
</dbReference>
<dbReference type="Gene3D" id="1.10.357.10">
    <property type="entry name" value="Tetracycline Repressor, domain 2"/>
    <property type="match status" value="1"/>
</dbReference>
<dbReference type="SUPFAM" id="SSF46689">
    <property type="entry name" value="Homeodomain-like"/>
    <property type="match status" value="1"/>
</dbReference>
<protein>
    <submittedName>
        <fullName evidence="4">TetR/AcrR family transcriptional regulator</fullName>
    </submittedName>
</protein>
<dbReference type="GO" id="GO:0000976">
    <property type="term" value="F:transcription cis-regulatory region binding"/>
    <property type="evidence" value="ECO:0007669"/>
    <property type="project" value="TreeGrafter"/>
</dbReference>
<dbReference type="EMBL" id="QWJJ01000018">
    <property type="protein sequence ID" value="RII37380.1"/>
    <property type="molecule type" value="Genomic_DNA"/>
</dbReference>
<evidence type="ECO:0000256" key="1">
    <source>
        <dbReference type="ARBA" id="ARBA00023125"/>
    </source>
</evidence>
<dbReference type="PANTHER" id="PTHR30055">
    <property type="entry name" value="HTH-TYPE TRANSCRIPTIONAL REGULATOR RUTR"/>
    <property type="match status" value="1"/>
</dbReference>
<dbReference type="AlphaFoldDB" id="A0A399IWM5"/>
<gene>
    <name evidence="4" type="ORF">DL237_17720</name>
</gene>
<dbReference type="SUPFAM" id="SSF48498">
    <property type="entry name" value="Tetracyclin repressor-like, C-terminal domain"/>
    <property type="match status" value="1"/>
</dbReference>
<feature type="domain" description="HTH tetR-type" evidence="3">
    <location>
        <begin position="1"/>
        <end position="54"/>
    </location>
</feature>
<evidence type="ECO:0000256" key="2">
    <source>
        <dbReference type="PROSITE-ProRule" id="PRU00335"/>
    </source>
</evidence>
<dbReference type="OrthoDB" id="2356263at2"/>
<evidence type="ECO:0000313" key="5">
    <source>
        <dbReference type="Proteomes" id="UP000265848"/>
    </source>
</evidence>